<dbReference type="PANTHER" id="PTHR11106">
    <property type="entry name" value="GANGLIOSIDE INDUCED DIFFERENTIATION ASSOCIATED PROTEIN 2-RELATED"/>
    <property type="match status" value="1"/>
</dbReference>
<evidence type="ECO:0000256" key="1">
    <source>
        <dbReference type="SAM" id="MobiDB-lite"/>
    </source>
</evidence>
<feature type="region of interest" description="Disordered" evidence="1">
    <location>
        <begin position="203"/>
        <end position="254"/>
    </location>
</feature>
<reference evidence="3" key="1">
    <citation type="submission" date="2020-04" db="EMBL/GenBank/DDBJ databases">
        <authorList>
            <person name="Neveu A P."/>
        </authorList>
    </citation>
    <scope>NUCLEOTIDE SEQUENCE</scope>
    <source>
        <tissue evidence="3">Whole embryo</tissue>
    </source>
</reference>
<feature type="region of interest" description="Disordered" evidence="1">
    <location>
        <begin position="135"/>
        <end position="162"/>
    </location>
</feature>
<dbReference type="PANTHER" id="PTHR11106:SF111">
    <property type="entry name" value="MACRO DOMAIN-CONTAINING PROTEIN"/>
    <property type="match status" value="1"/>
</dbReference>
<dbReference type="EMBL" id="LR787487">
    <property type="protein sequence ID" value="CAB3263349.1"/>
    <property type="molecule type" value="mRNA"/>
</dbReference>
<dbReference type="PROSITE" id="PS51154">
    <property type="entry name" value="MACRO"/>
    <property type="match status" value="1"/>
</dbReference>
<protein>
    <submittedName>
        <fullName evidence="3">Uncharacterized protein LOC108951039</fullName>
    </submittedName>
</protein>
<feature type="compositionally biased region" description="Polar residues" evidence="1">
    <location>
        <begin position="241"/>
        <end position="254"/>
    </location>
</feature>
<dbReference type="InterPro" id="IPR002589">
    <property type="entry name" value="Macro_dom"/>
</dbReference>
<sequence length="646" mass="73537">MAYILYCHYEEFAEIQQTYHVTISWSGIDNSVIFCATSRSDRELLTHAAQRFLDFYYDVISTLVAVPLSKHVTNVTLHQFHRATYEVKKFHPKVMVKEVGKDRKLVIYCSVDEIDDSKRTFLSALCTDVTPSGTLERRRTKEKSTASRRSETIARRNPKMSELAYRTLPSNRGNPFYSEDSWPDVSQSSRSFTPRLNYKHYSDAPIPHDNRLYDTRTKDYDTSGIYGHSRLPSPRRESADETVSTNSSSGYGSAIDTSQAYFRSYDVNPRKHYATNYHKEPHFSKRPPVLPPTAHLDPLMYTQPGQRHTLRRTPTLRSPNPLFESKYEVTSTGGSPYMQRRTPHSIYRNDNSYATMEARPRFVIGDDVARLKVESPPMRPNTGPLRLPLEDTYRRSPNHRGSSYTQLTKPSVIPKLKSPFQFKQMHKVYFETTTPTGIEIEIHEGDVTDTECDVIVNETNSQLHVTGELAWAVAKHGAFEIPKLTKLHVSMHGPVPECKVIVTPSVGLPSGHIIHAVTPKWHANDTKKCRKQLYNTYKNIFNTANVDLQARSIALPVVGISSSTKTIESYPFHVATEVMYQALIAFLKLGSPSLRHIRYVSSDPDQVNLIVTSIKPKIENVSYDARFLRQQRKAVKKLAKTGGSMT</sequence>
<name>A0A6F9DJN1_9ASCI</name>
<dbReference type="SUPFAM" id="SSF52949">
    <property type="entry name" value="Macro domain-like"/>
    <property type="match status" value="1"/>
</dbReference>
<evidence type="ECO:0000313" key="3">
    <source>
        <dbReference type="EMBL" id="CAB3263349.1"/>
    </source>
</evidence>
<proteinExistence type="evidence at transcript level"/>
<dbReference type="AlphaFoldDB" id="A0A6F9DJN1"/>
<dbReference type="Gene3D" id="3.40.220.10">
    <property type="entry name" value="Leucine Aminopeptidase, subunit E, domain 1"/>
    <property type="match status" value="1"/>
</dbReference>
<dbReference type="SMART" id="SM00506">
    <property type="entry name" value="A1pp"/>
    <property type="match status" value="1"/>
</dbReference>
<feature type="compositionally biased region" description="Basic and acidic residues" evidence="1">
    <location>
        <begin position="203"/>
        <end position="221"/>
    </location>
</feature>
<organism evidence="3">
    <name type="scientific">Phallusia mammillata</name>
    <dbReference type="NCBI Taxonomy" id="59560"/>
    <lineage>
        <taxon>Eukaryota</taxon>
        <taxon>Metazoa</taxon>
        <taxon>Chordata</taxon>
        <taxon>Tunicata</taxon>
        <taxon>Ascidiacea</taxon>
        <taxon>Phlebobranchia</taxon>
        <taxon>Ascidiidae</taxon>
        <taxon>Phallusia</taxon>
    </lineage>
</organism>
<dbReference type="Pfam" id="PF01661">
    <property type="entry name" value="Macro"/>
    <property type="match status" value="1"/>
</dbReference>
<evidence type="ECO:0000259" key="2">
    <source>
        <dbReference type="PROSITE" id="PS51154"/>
    </source>
</evidence>
<accession>A0A6F9DJN1</accession>
<dbReference type="InterPro" id="IPR043472">
    <property type="entry name" value="Macro_dom-like"/>
</dbReference>
<feature type="compositionally biased region" description="Basic and acidic residues" evidence="1">
    <location>
        <begin position="135"/>
        <end position="154"/>
    </location>
</feature>
<feature type="domain" description="Macro" evidence="2">
    <location>
        <begin position="427"/>
        <end position="618"/>
    </location>
</feature>
<gene>
    <name evidence="3" type="primary">LOC108951039</name>
</gene>